<comment type="function">
    <text evidence="9">Reversibly transfers an adenylyl group from ATP to 4'-phosphopantetheine, yielding dephospho-CoA (dPCoA) and pyrophosphate.</text>
</comment>
<comment type="pathway">
    <text evidence="9">Cofactor biosynthesis; coenzyme A biosynthesis; CoA from (R)-pantothenate: step 4/5.</text>
</comment>
<feature type="binding site" evidence="9">
    <location>
        <position position="90"/>
    </location>
    <ligand>
        <name>substrate</name>
    </ligand>
</feature>
<reference evidence="11" key="3">
    <citation type="journal article" date="2021" name="PeerJ">
        <title>Extensive microbial diversity within the chicken gut microbiome revealed by metagenomics and culture.</title>
        <authorList>
            <person name="Gilroy R."/>
            <person name="Ravi A."/>
            <person name="Getino M."/>
            <person name="Pursley I."/>
            <person name="Horton D.L."/>
            <person name="Alikhan N.F."/>
            <person name="Baker D."/>
            <person name="Gharbi K."/>
            <person name="Hall N."/>
            <person name="Watson M."/>
            <person name="Adriaenssens E.M."/>
            <person name="Foster-Nyarko E."/>
            <person name="Jarju S."/>
            <person name="Secka A."/>
            <person name="Antonio M."/>
            <person name="Oren A."/>
            <person name="Chaudhuri R.R."/>
            <person name="La Ragione R."/>
            <person name="Hildebrand F."/>
            <person name="Pallen M.J."/>
        </authorList>
    </citation>
    <scope>NUCLEOTIDE SEQUENCE</scope>
    <source>
        <strain evidence="11">7886</strain>
    </source>
</reference>
<keyword evidence="1 9" id="KW-0963">Cytoplasm</keyword>
<reference evidence="11" key="4">
    <citation type="submission" date="2021-09" db="EMBL/GenBank/DDBJ databases">
        <authorList>
            <person name="Gilroy R."/>
        </authorList>
    </citation>
    <scope>NUCLEOTIDE SEQUENCE</scope>
    <source>
        <strain evidence="11">7886</strain>
    </source>
</reference>
<dbReference type="EMBL" id="DYWC01000126">
    <property type="protein sequence ID" value="HJF86926.1"/>
    <property type="molecule type" value="Genomic_DNA"/>
</dbReference>
<dbReference type="GO" id="GO:0005524">
    <property type="term" value="F:ATP binding"/>
    <property type="evidence" value="ECO:0007669"/>
    <property type="project" value="UniProtKB-KW"/>
</dbReference>
<feature type="binding site" evidence="9">
    <location>
        <position position="43"/>
    </location>
    <ligand>
        <name>substrate</name>
    </ligand>
</feature>
<comment type="cofactor">
    <cofactor evidence="9">
        <name>Mg(2+)</name>
        <dbReference type="ChEBI" id="CHEBI:18420"/>
    </cofactor>
</comment>
<comment type="subcellular location">
    <subcellularLocation>
        <location evidence="9">Cytoplasm</location>
    </subcellularLocation>
</comment>
<sequence>MSEKIGLYAGSFDPITNGHLDIIHRSAKLFDKLYVVPMTNTSKNYLFTYQEKKAFIEAETTDLDNVEVYDGKGELSTKLAKDLGAQFLVRSMRNPDDFGYESGVASINKVLDKNIETIFLLANGKYATISSSMMKEVAKFGGDISEFVPPAVAKALIKKLRKE</sequence>
<feature type="binding site" evidence="9">
    <location>
        <position position="76"/>
    </location>
    <ligand>
        <name>substrate</name>
    </ligand>
</feature>
<feature type="binding site" evidence="9">
    <location>
        <position position="101"/>
    </location>
    <ligand>
        <name>ATP</name>
        <dbReference type="ChEBI" id="CHEBI:30616"/>
    </ligand>
</feature>
<keyword evidence="13" id="KW-1185">Reference proteome</keyword>
<gene>
    <name evidence="9 11" type="primary">coaD</name>
    <name evidence="12" type="ORF">C5L30_000831</name>
    <name evidence="11" type="ORF">K8V88_05760</name>
</gene>
<dbReference type="NCBIfam" id="TIGR00125">
    <property type="entry name" value="cyt_tran_rel"/>
    <property type="match status" value="1"/>
</dbReference>
<dbReference type="RefSeq" id="WP_010020073.1">
    <property type="nucleotide sequence ID" value="NZ_BHYW01000005.1"/>
</dbReference>
<dbReference type="NCBIfam" id="TIGR01510">
    <property type="entry name" value="coaD_prev_kdtB"/>
    <property type="match status" value="1"/>
</dbReference>
<evidence type="ECO:0000313" key="12">
    <source>
        <dbReference type="EMBL" id="TDG72647.1"/>
    </source>
</evidence>
<dbReference type="Pfam" id="PF01467">
    <property type="entry name" value="CTP_transf_like"/>
    <property type="match status" value="1"/>
</dbReference>
<dbReference type="GO" id="GO:0015937">
    <property type="term" value="P:coenzyme A biosynthetic process"/>
    <property type="evidence" value="ECO:0007669"/>
    <property type="project" value="UniProtKB-UniRule"/>
</dbReference>
<evidence type="ECO:0000259" key="10">
    <source>
        <dbReference type="Pfam" id="PF01467"/>
    </source>
</evidence>
<dbReference type="Proteomes" id="UP000295257">
    <property type="component" value="Unassembled WGS sequence"/>
</dbReference>
<protein>
    <recommendedName>
        <fullName evidence="9">Phosphopantetheine adenylyltransferase</fullName>
        <ecNumber evidence="9">2.7.7.3</ecNumber>
    </recommendedName>
    <alternativeName>
        <fullName evidence="9">Dephospho-CoA pyrophosphorylase</fullName>
    </alternativeName>
    <alternativeName>
        <fullName evidence="9">Pantetheine-phosphate adenylyltransferase</fullName>
        <shortName evidence="9">PPAT</shortName>
    </alternativeName>
</protein>
<comment type="caution">
    <text evidence="9">Lacks conserved residue(s) required for the propagation of feature annotation.</text>
</comment>
<accession>A0A4R5NGJ8</accession>
<dbReference type="CDD" id="cd02163">
    <property type="entry name" value="PPAT"/>
    <property type="match status" value="1"/>
</dbReference>
<evidence type="ECO:0000256" key="5">
    <source>
        <dbReference type="ARBA" id="ARBA00022840"/>
    </source>
</evidence>
<feature type="binding site" evidence="9">
    <location>
        <begin position="11"/>
        <end position="12"/>
    </location>
    <ligand>
        <name>ATP</name>
        <dbReference type="ChEBI" id="CHEBI:30616"/>
    </ligand>
</feature>
<dbReference type="AlphaFoldDB" id="A0A4R5NGJ8"/>
<dbReference type="Gene3D" id="3.40.50.620">
    <property type="entry name" value="HUPs"/>
    <property type="match status" value="1"/>
</dbReference>
<proteinExistence type="inferred from homology"/>
<evidence type="ECO:0000256" key="8">
    <source>
        <dbReference type="ARBA" id="ARBA00029346"/>
    </source>
</evidence>
<dbReference type="SUPFAM" id="SSF52374">
    <property type="entry name" value="Nucleotidylyl transferase"/>
    <property type="match status" value="1"/>
</dbReference>
<dbReference type="EMBL" id="PUFN01000015">
    <property type="protein sequence ID" value="TDG72647.1"/>
    <property type="molecule type" value="Genomic_DNA"/>
</dbReference>
<dbReference type="GO" id="GO:0004595">
    <property type="term" value="F:pantetheine-phosphate adenylyltransferase activity"/>
    <property type="evidence" value="ECO:0007669"/>
    <property type="project" value="UniProtKB-UniRule"/>
</dbReference>
<evidence type="ECO:0000256" key="2">
    <source>
        <dbReference type="ARBA" id="ARBA00022679"/>
    </source>
</evidence>
<feature type="binding site" evidence="9">
    <location>
        <position position="19"/>
    </location>
    <ligand>
        <name>ATP</name>
        <dbReference type="ChEBI" id="CHEBI:30616"/>
    </ligand>
</feature>
<dbReference type="GO" id="GO:0005737">
    <property type="term" value="C:cytoplasm"/>
    <property type="evidence" value="ECO:0007669"/>
    <property type="project" value="UniProtKB-SubCell"/>
</dbReference>
<evidence type="ECO:0000256" key="3">
    <source>
        <dbReference type="ARBA" id="ARBA00022695"/>
    </source>
</evidence>
<feature type="domain" description="Cytidyltransferase-like" evidence="10">
    <location>
        <begin position="7"/>
        <end position="136"/>
    </location>
</feature>
<evidence type="ECO:0000313" key="13">
    <source>
        <dbReference type="Proteomes" id="UP000295257"/>
    </source>
</evidence>
<evidence type="ECO:0000256" key="4">
    <source>
        <dbReference type="ARBA" id="ARBA00022741"/>
    </source>
</evidence>
<dbReference type="OrthoDB" id="9806661at2"/>
<dbReference type="InterPro" id="IPR004821">
    <property type="entry name" value="Cyt_trans-like"/>
</dbReference>
<dbReference type="STRING" id="1612.ABB44_10950"/>
<feature type="binding site" evidence="9">
    <location>
        <position position="11"/>
    </location>
    <ligand>
        <name>substrate</name>
    </ligand>
</feature>
<comment type="subunit">
    <text evidence="9">Homohexamer.</text>
</comment>
<dbReference type="EC" id="2.7.7.3" evidence="9"/>
<keyword evidence="2 9" id="KW-0808">Transferase</keyword>
<evidence type="ECO:0000313" key="11">
    <source>
        <dbReference type="EMBL" id="HJF86926.1"/>
    </source>
</evidence>
<comment type="similarity">
    <text evidence="9">Belongs to the bacterial CoaD family.</text>
</comment>
<comment type="catalytic activity">
    <reaction evidence="8 9">
        <text>(R)-4'-phosphopantetheine + ATP + H(+) = 3'-dephospho-CoA + diphosphate</text>
        <dbReference type="Rhea" id="RHEA:19801"/>
        <dbReference type="ChEBI" id="CHEBI:15378"/>
        <dbReference type="ChEBI" id="CHEBI:30616"/>
        <dbReference type="ChEBI" id="CHEBI:33019"/>
        <dbReference type="ChEBI" id="CHEBI:57328"/>
        <dbReference type="ChEBI" id="CHEBI:61723"/>
        <dbReference type="EC" id="2.7.7.3"/>
    </reaction>
</comment>
<evidence type="ECO:0000256" key="1">
    <source>
        <dbReference type="ARBA" id="ARBA00022490"/>
    </source>
</evidence>
<name>A0A4R5NGJ8_9LACO</name>
<keyword evidence="7 9" id="KW-0173">Coenzyme A biosynthesis</keyword>
<reference evidence="12" key="2">
    <citation type="submission" date="2019-02" db="EMBL/GenBank/DDBJ databases">
        <authorList>
            <person name="Buron G."/>
            <person name="Chaylann A."/>
            <person name="Dolejs I."/>
            <person name="Forster J."/>
            <person name="Miks M.H."/>
        </authorList>
    </citation>
    <scope>NUCLEOTIDE SEQUENCE</scope>
    <source>
        <strain evidence="12">ATCC 29644</strain>
    </source>
</reference>
<keyword evidence="4 9" id="KW-0547">Nucleotide-binding</keyword>
<dbReference type="PANTHER" id="PTHR21342">
    <property type="entry name" value="PHOSPHOPANTETHEINE ADENYLYLTRANSFERASE"/>
    <property type="match status" value="1"/>
</dbReference>
<evidence type="ECO:0000256" key="6">
    <source>
        <dbReference type="ARBA" id="ARBA00022842"/>
    </source>
</evidence>
<dbReference type="Proteomes" id="UP000747013">
    <property type="component" value="Unassembled WGS sequence"/>
</dbReference>
<comment type="caution">
    <text evidence="12">The sequence shown here is derived from an EMBL/GenBank/DDBJ whole genome shotgun (WGS) entry which is preliminary data.</text>
</comment>
<reference evidence="12 13" key="1">
    <citation type="journal article" date="2019" name="Appl. Microbiol. Biotechnol.">
        <title>Uncovering carbohydrate metabolism through a genotype-phenotype association study of 56 lactic acid bacteria genomes.</title>
        <authorList>
            <person name="Buron-Moles G."/>
            <person name="Chailyan A."/>
            <person name="Dolejs I."/>
            <person name="Forster J."/>
            <person name="Miks M.H."/>
        </authorList>
    </citation>
    <scope>NUCLEOTIDE SEQUENCE [LARGE SCALE GENOMIC DNA]</scope>
    <source>
        <strain evidence="12 13">ATCC 29644</strain>
    </source>
</reference>
<dbReference type="PRINTS" id="PR01020">
    <property type="entry name" value="LPSBIOSNTHSS"/>
</dbReference>
<keyword evidence="6 9" id="KW-0460">Magnesium</keyword>
<evidence type="ECO:0000256" key="7">
    <source>
        <dbReference type="ARBA" id="ARBA00022993"/>
    </source>
</evidence>
<dbReference type="PANTHER" id="PTHR21342:SF1">
    <property type="entry name" value="PHOSPHOPANTETHEINE ADENYLYLTRANSFERASE"/>
    <property type="match status" value="1"/>
</dbReference>
<keyword evidence="5 9" id="KW-0067">ATP-binding</keyword>
<feature type="site" description="Transition state stabilizer" evidence="9">
    <location>
        <position position="19"/>
    </location>
</feature>
<dbReference type="HAMAP" id="MF_00151">
    <property type="entry name" value="PPAT_bact"/>
    <property type="match status" value="1"/>
</dbReference>
<feature type="binding site" evidence="9">
    <location>
        <begin position="126"/>
        <end position="132"/>
    </location>
    <ligand>
        <name>ATP</name>
        <dbReference type="ChEBI" id="CHEBI:30616"/>
    </ligand>
</feature>
<dbReference type="UniPathway" id="UPA00241">
    <property type="reaction ID" value="UER00355"/>
</dbReference>
<evidence type="ECO:0000256" key="9">
    <source>
        <dbReference type="HAMAP-Rule" id="MF_00151"/>
    </source>
</evidence>
<organism evidence="12 13">
    <name type="scientific">Companilactobacillus farciminis</name>
    <dbReference type="NCBI Taxonomy" id="1612"/>
    <lineage>
        <taxon>Bacteria</taxon>
        <taxon>Bacillati</taxon>
        <taxon>Bacillota</taxon>
        <taxon>Bacilli</taxon>
        <taxon>Lactobacillales</taxon>
        <taxon>Lactobacillaceae</taxon>
        <taxon>Companilactobacillus</taxon>
    </lineage>
</organism>
<dbReference type="InterPro" id="IPR001980">
    <property type="entry name" value="PPAT"/>
</dbReference>
<dbReference type="InterPro" id="IPR014729">
    <property type="entry name" value="Rossmann-like_a/b/a_fold"/>
</dbReference>
<keyword evidence="3 9" id="KW-0548">Nucleotidyltransferase</keyword>